<organism evidence="2 3">
    <name type="scientific">Salmonella enterica subsp. enterica serovar Tudu</name>
    <dbReference type="NCBI Taxonomy" id="2021402"/>
    <lineage>
        <taxon>Bacteria</taxon>
        <taxon>Pseudomonadati</taxon>
        <taxon>Pseudomonadota</taxon>
        <taxon>Gammaproteobacteria</taxon>
        <taxon>Enterobacterales</taxon>
        <taxon>Enterobacteriaceae</taxon>
        <taxon>Salmonella</taxon>
    </lineage>
</organism>
<dbReference type="EMBL" id="RTSL01000028">
    <property type="protein sequence ID" value="MJX12432.1"/>
    <property type="molecule type" value="Genomic_DNA"/>
</dbReference>
<evidence type="ECO:0000313" key="2">
    <source>
        <dbReference type="EMBL" id="MJX12432.1"/>
    </source>
</evidence>
<feature type="region of interest" description="Disordered" evidence="1">
    <location>
        <begin position="25"/>
        <end position="59"/>
    </location>
</feature>
<dbReference type="AlphaFoldDB" id="A0A5H7D5N2"/>
<evidence type="ECO:0000256" key="1">
    <source>
        <dbReference type="SAM" id="MobiDB-lite"/>
    </source>
</evidence>
<gene>
    <name evidence="2" type="ORF">DUC28_19660</name>
</gene>
<comment type="caution">
    <text evidence="2">The sequence shown here is derived from an EMBL/GenBank/DDBJ whole genome shotgun (WGS) entry which is preliminary data.</text>
</comment>
<accession>A0A5H7D5N2</accession>
<evidence type="ECO:0000313" key="3">
    <source>
        <dbReference type="Proteomes" id="UP000839525"/>
    </source>
</evidence>
<name>A0A5H7D5N2_SALET</name>
<feature type="compositionally biased region" description="Low complexity" evidence="1">
    <location>
        <begin position="41"/>
        <end position="52"/>
    </location>
</feature>
<reference evidence="2 3" key="1">
    <citation type="submission" date="2018-07" db="EMBL/GenBank/DDBJ databases">
        <authorList>
            <person name="Ashton P.M."/>
            <person name="Dallman T."/>
            <person name="Nair S."/>
            <person name="De Pinna E."/>
            <person name="Peters T."/>
            <person name="Grant K."/>
        </authorList>
    </citation>
    <scope>NUCLEOTIDE SEQUENCE [LARGE SCALE GENOMIC DNA]</scope>
    <source>
        <strain evidence="2 3">296815</strain>
    </source>
</reference>
<dbReference type="Proteomes" id="UP000839525">
    <property type="component" value="Unassembled WGS sequence"/>
</dbReference>
<proteinExistence type="predicted"/>
<protein>
    <submittedName>
        <fullName evidence="2">Uncharacterized protein</fullName>
    </submittedName>
</protein>
<sequence length="59" mass="5891">MLPDGASLIRPTTALAVRRLDKALAPPSGIPHQGNSGGCHSSTSINTSSAASPPYSFGA</sequence>